<evidence type="ECO:0000313" key="4">
    <source>
        <dbReference type="EMBL" id="MBR7619884.1"/>
    </source>
</evidence>
<name>A0A941D1S0_9CAUL</name>
<dbReference type="InterPro" id="IPR024930">
    <property type="entry name" value="Skp_dom_sf"/>
</dbReference>
<dbReference type="AlphaFoldDB" id="A0A941D1S0"/>
<comment type="caution">
    <text evidence="4">The sequence shown here is derived from an EMBL/GenBank/DDBJ whole genome shotgun (WGS) entry which is preliminary data.</text>
</comment>
<dbReference type="SMART" id="SM00935">
    <property type="entry name" value="OmpH"/>
    <property type="match status" value="1"/>
</dbReference>
<evidence type="ECO:0000313" key="5">
    <source>
        <dbReference type="Proteomes" id="UP000622580"/>
    </source>
</evidence>
<keyword evidence="5" id="KW-1185">Reference proteome</keyword>
<dbReference type="RefSeq" id="WP_215340406.1">
    <property type="nucleotide sequence ID" value="NZ_JAGSGD010000001.1"/>
</dbReference>
<feature type="signal peptide" evidence="3">
    <location>
        <begin position="1"/>
        <end position="25"/>
    </location>
</feature>
<organism evidence="4 5">
    <name type="scientific">Phenylobacterium glaciei</name>
    <dbReference type="NCBI Taxonomy" id="2803784"/>
    <lineage>
        <taxon>Bacteria</taxon>
        <taxon>Pseudomonadati</taxon>
        <taxon>Pseudomonadota</taxon>
        <taxon>Alphaproteobacteria</taxon>
        <taxon>Caulobacterales</taxon>
        <taxon>Caulobacteraceae</taxon>
        <taxon>Phenylobacterium</taxon>
    </lineage>
</organism>
<evidence type="ECO:0000256" key="2">
    <source>
        <dbReference type="ARBA" id="ARBA00022729"/>
    </source>
</evidence>
<evidence type="ECO:0000256" key="1">
    <source>
        <dbReference type="ARBA" id="ARBA00009091"/>
    </source>
</evidence>
<dbReference type="GO" id="GO:0005829">
    <property type="term" value="C:cytosol"/>
    <property type="evidence" value="ECO:0007669"/>
    <property type="project" value="TreeGrafter"/>
</dbReference>
<dbReference type="InterPro" id="IPR005632">
    <property type="entry name" value="Chaperone_Skp"/>
</dbReference>
<accession>A0A941D1S0</accession>
<dbReference type="GO" id="GO:0051082">
    <property type="term" value="F:unfolded protein binding"/>
    <property type="evidence" value="ECO:0007669"/>
    <property type="project" value="InterPro"/>
</dbReference>
<keyword evidence="2 3" id="KW-0732">Signal</keyword>
<reference evidence="4" key="1">
    <citation type="submission" date="2021-04" db="EMBL/GenBank/DDBJ databases">
        <title>Draft genome assembly of strain Phenylobacterium sp. 20VBR1 using MiniION and Illumina platforms.</title>
        <authorList>
            <person name="Thomas F.A."/>
            <person name="Krishnan K.P."/>
            <person name="Sinha R.K."/>
        </authorList>
    </citation>
    <scope>NUCLEOTIDE SEQUENCE</scope>
    <source>
        <strain evidence="4">20VBR1</strain>
    </source>
</reference>
<dbReference type="Pfam" id="PF03938">
    <property type="entry name" value="OmpH"/>
    <property type="match status" value="1"/>
</dbReference>
<dbReference type="Gene3D" id="3.30.910.20">
    <property type="entry name" value="Skp domain"/>
    <property type="match status" value="1"/>
</dbReference>
<dbReference type="GO" id="GO:0050821">
    <property type="term" value="P:protein stabilization"/>
    <property type="evidence" value="ECO:0007669"/>
    <property type="project" value="TreeGrafter"/>
</dbReference>
<comment type="similarity">
    <text evidence="1">Belongs to the Skp family.</text>
</comment>
<feature type="chain" id="PRO_5036886524" evidence="3">
    <location>
        <begin position="26"/>
        <end position="208"/>
    </location>
</feature>
<dbReference type="PANTHER" id="PTHR35089:SF1">
    <property type="entry name" value="CHAPERONE PROTEIN SKP"/>
    <property type="match status" value="1"/>
</dbReference>
<gene>
    <name evidence="4" type="ORF">JKL49_10840</name>
</gene>
<dbReference type="Proteomes" id="UP000622580">
    <property type="component" value="Unassembled WGS sequence"/>
</dbReference>
<dbReference type="SUPFAM" id="SSF111384">
    <property type="entry name" value="OmpH-like"/>
    <property type="match status" value="1"/>
</dbReference>
<dbReference type="EMBL" id="JAGSGD010000001">
    <property type="protein sequence ID" value="MBR7619884.1"/>
    <property type="molecule type" value="Genomic_DNA"/>
</dbReference>
<sequence length="208" mass="22120">MTIKNLVAATCVAALSLTASSQAFAQAAAPAITHGPAIPGVCVMSIEGVIGGSTVGKYVQTRLQQIATQVGAELKAEEASIQNDAKALDARKATMDQGAFEKAAADLQVRANAYQRKSQLRERELQATQQKALGRVGQELDPIIRQVYQQRQCSILLQRDALVIANPAMDISPGLTTALNAKITQFAFDRERLDQPAAAPQAAAPVRK</sequence>
<dbReference type="PANTHER" id="PTHR35089">
    <property type="entry name" value="CHAPERONE PROTEIN SKP"/>
    <property type="match status" value="1"/>
</dbReference>
<evidence type="ECO:0000256" key="3">
    <source>
        <dbReference type="SAM" id="SignalP"/>
    </source>
</evidence>
<proteinExistence type="inferred from homology"/>
<protein>
    <submittedName>
        <fullName evidence="4">OmpH family outer membrane protein</fullName>
    </submittedName>
</protein>